<dbReference type="PROSITE" id="PS50895">
    <property type="entry name" value="SURF1"/>
    <property type="match status" value="1"/>
</dbReference>
<reference evidence="8 9" key="1">
    <citation type="submission" date="2016-10" db="EMBL/GenBank/DDBJ databases">
        <authorList>
            <person name="de Groot N.N."/>
        </authorList>
    </citation>
    <scope>NUCLEOTIDE SEQUENCE [LARGE SCALE GENOMIC DNA]</scope>
    <source>
        <strain evidence="8 9">CGMCC 1.7054</strain>
    </source>
</reference>
<accession>A0A1I7MLY3</accession>
<dbReference type="Proteomes" id="UP000198881">
    <property type="component" value="Unassembled WGS sequence"/>
</dbReference>
<keyword evidence="9" id="KW-1185">Reference proteome</keyword>
<dbReference type="CDD" id="cd06662">
    <property type="entry name" value="SURF1"/>
    <property type="match status" value="1"/>
</dbReference>
<keyword evidence="6" id="KW-1003">Cell membrane</keyword>
<evidence type="ECO:0000313" key="9">
    <source>
        <dbReference type="Proteomes" id="UP000198881"/>
    </source>
</evidence>
<evidence type="ECO:0000256" key="1">
    <source>
        <dbReference type="ARBA" id="ARBA00004370"/>
    </source>
</evidence>
<evidence type="ECO:0000256" key="7">
    <source>
        <dbReference type="SAM" id="MobiDB-lite"/>
    </source>
</evidence>
<feature type="transmembrane region" description="Helical" evidence="6">
    <location>
        <begin position="34"/>
        <end position="52"/>
    </location>
</feature>
<organism evidence="8 9">
    <name type="scientific">Micrococcus terreus</name>
    <dbReference type="NCBI Taxonomy" id="574650"/>
    <lineage>
        <taxon>Bacteria</taxon>
        <taxon>Bacillati</taxon>
        <taxon>Actinomycetota</taxon>
        <taxon>Actinomycetes</taxon>
        <taxon>Micrococcales</taxon>
        <taxon>Micrococcaceae</taxon>
        <taxon>Micrococcus</taxon>
    </lineage>
</organism>
<keyword evidence="4 6" id="KW-1133">Transmembrane helix</keyword>
<feature type="transmembrane region" description="Helical" evidence="6">
    <location>
        <begin position="236"/>
        <end position="256"/>
    </location>
</feature>
<evidence type="ECO:0000256" key="5">
    <source>
        <dbReference type="ARBA" id="ARBA00023136"/>
    </source>
</evidence>
<feature type="region of interest" description="Disordered" evidence="7">
    <location>
        <begin position="280"/>
        <end position="313"/>
    </location>
</feature>
<protein>
    <recommendedName>
        <fullName evidence="6">SURF1-like protein</fullName>
    </recommendedName>
</protein>
<evidence type="ECO:0000256" key="2">
    <source>
        <dbReference type="ARBA" id="ARBA00007165"/>
    </source>
</evidence>
<evidence type="ECO:0000256" key="4">
    <source>
        <dbReference type="ARBA" id="ARBA00022989"/>
    </source>
</evidence>
<name>A0A1I7MLY3_9MICC</name>
<dbReference type="PANTHER" id="PTHR23427:SF2">
    <property type="entry name" value="SURFEIT LOCUS PROTEIN 1"/>
    <property type="match status" value="1"/>
</dbReference>
<evidence type="ECO:0000313" key="8">
    <source>
        <dbReference type="EMBL" id="SFV22912.1"/>
    </source>
</evidence>
<dbReference type="RefSeq" id="WP_245760668.1">
    <property type="nucleotide sequence ID" value="NZ_CAMIGK010000016.1"/>
</dbReference>
<dbReference type="AlphaFoldDB" id="A0A1I7MLY3"/>
<sequence>MTGTMDPDQTLEDQAPAAERKPKLDFGFVLSAKWLGGLAFCLLFAFACALLGQWQMDRRMEAVAEINKVLENYDEPAVPYSEAQDLFTDFQPQDEWTPVVLQGEYLEQDTRIVRNRPLNGRPGYEALVPFRTDTGEVIVVNRGWLPIGNSPGRPDTVPAPPSGPAEVTVRVKPGEPTLDRDAPEGQLASIDLVAFEESVDYPVARAAYGLRAVEDPAPATSPQLPAKPPLDEGPHLSYSLQWFMFGLMSFVVWGYLVRQKAVNDREDRIHGFTEEDGYLSAHRPERAKPVRRRGGQLTDEEIEDALVDAGESR</sequence>
<dbReference type="InterPro" id="IPR045214">
    <property type="entry name" value="Surf1/Surf4"/>
</dbReference>
<keyword evidence="5 6" id="KW-0472">Membrane</keyword>
<gene>
    <name evidence="8" type="ORF">SAMN04487966_105108</name>
</gene>
<proteinExistence type="inferred from homology"/>
<dbReference type="EMBL" id="FPCG01000005">
    <property type="protein sequence ID" value="SFV22912.1"/>
    <property type="molecule type" value="Genomic_DNA"/>
</dbReference>
<dbReference type="PANTHER" id="PTHR23427">
    <property type="entry name" value="SURFEIT LOCUS PROTEIN"/>
    <property type="match status" value="1"/>
</dbReference>
<keyword evidence="3 6" id="KW-0812">Transmembrane</keyword>
<evidence type="ECO:0000256" key="6">
    <source>
        <dbReference type="RuleBase" id="RU363076"/>
    </source>
</evidence>
<dbReference type="Pfam" id="PF02104">
    <property type="entry name" value="SURF1"/>
    <property type="match status" value="1"/>
</dbReference>
<comment type="similarity">
    <text evidence="2 6">Belongs to the SURF1 family.</text>
</comment>
<evidence type="ECO:0000256" key="3">
    <source>
        <dbReference type="ARBA" id="ARBA00022692"/>
    </source>
</evidence>
<comment type="subcellular location">
    <subcellularLocation>
        <location evidence="6">Cell membrane</location>
        <topology evidence="6">Multi-pass membrane protein</topology>
    </subcellularLocation>
    <subcellularLocation>
        <location evidence="1">Membrane</location>
    </subcellularLocation>
</comment>
<dbReference type="InterPro" id="IPR002994">
    <property type="entry name" value="Surf1/Shy1"/>
</dbReference>
<dbReference type="GO" id="GO:0005886">
    <property type="term" value="C:plasma membrane"/>
    <property type="evidence" value="ECO:0007669"/>
    <property type="project" value="UniProtKB-SubCell"/>
</dbReference>
<dbReference type="STRING" id="574650.SAMN04487966_105108"/>